<dbReference type="EMBL" id="JAPYKS010000006">
    <property type="protein sequence ID" value="MEI9409243.1"/>
    <property type="molecule type" value="Genomic_DNA"/>
</dbReference>
<gene>
    <name evidence="2" type="ORF">O7A60_10735</name>
</gene>
<keyword evidence="3" id="KW-1185">Reference proteome</keyword>
<dbReference type="RefSeq" id="WP_337106281.1">
    <property type="nucleotide sequence ID" value="NZ_JAPYKS010000006.1"/>
</dbReference>
<reference evidence="2 3" key="1">
    <citation type="submission" date="2022-12" db="EMBL/GenBank/DDBJ databases">
        <authorList>
            <person name="Muema E."/>
        </authorList>
    </citation>
    <scope>NUCLEOTIDE SEQUENCE [LARGE SCALE GENOMIC DNA]</scope>
    <source>
        <strain evidence="3">1326</strain>
    </source>
</reference>
<proteinExistence type="predicted"/>
<feature type="domain" description="TadE-like" evidence="1">
    <location>
        <begin position="28"/>
        <end position="70"/>
    </location>
</feature>
<name>A0ABU8KU44_9HYPH</name>
<accession>A0ABU8KU44</accession>
<dbReference type="Pfam" id="PF07811">
    <property type="entry name" value="TadE"/>
    <property type="match status" value="1"/>
</dbReference>
<dbReference type="Proteomes" id="UP001387293">
    <property type="component" value="Unassembled WGS sequence"/>
</dbReference>
<evidence type="ECO:0000313" key="3">
    <source>
        <dbReference type="Proteomes" id="UP001387293"/>
    </source>
</evidence>
<evidence type="ECO:0000259" key="1">
    <source>
        <dbReference type="Pfam" id="PF07811"/>
    </source>
</evidence>
<organism evidence="2 3">
    <name type="scientific">Mesorhizobium salmacidum</name>
    <dbReference type="NCBI Taxonomy" id="3015171"/>
    <lineage>
        <taxon>Bacteria</taxon>
        <taxon>Pseudomonadati</taxon>
        <taxon>Pseudomonadota</taxon>
        <taxon>Alphaproteobacteria</taxon>
        <taxon>Hyphomicrobiales</taxon>
        <taxon>Phyllobacteriaceae</taxon>
        <taxon>Mesorhizobium</taxon>
    </lineage>
</organism>
<evidence type="ECO:0000313" key="2">
    <source>
        <dbReference type="EMBL" id="MEI9409243.1"/>
    </source>
</evidence>
<sequence length="193" mass="21506">MSMEFSSTDQHKMERTRSFRRFVRDRRGSTALEFALLAMPFALLVFAILESCISFASQEVMANITDDVARRLRTGQLRAADIAGDSLKNMICDKLEIIVSQDCPNQLSVDLRQYTAFADAALAGFRIQGGDIKLTNSGADVPFTVTAGAAESKNMLRVFYKWPIMTDLMAQSMGGNKTLHFASVTWQNEPFDN</sequence>
<comment type="caution">
    <text evidence="2">The sequence shown here is derived from an EMBL/GenBank/DDBJ whole genome shotgun (WGS) entry which is preliminary data.</text>
</comment>
<protein>
    <submittedName>
        <fullName evidence="2">Pilus assembly protein</fullName>
    </submittedName>
</protein>
<dbReference type="InterPro" id="IPR012495">
    <property type="entry name" value="TadE-like_dom"/>
</dbReference>